<keyword evidence="2" id="KW-0812">Transmembrane</keyword>
<feature type="region of interest" description="Disordered" evidence="1">
    <location>
        <begin position="343"/>
        <end position="416"/>
    </location>
</feature>
<accession>A0A7I8X3E2</accession>
<evidence type="ECO:0000256" key="1">
    <source>
        <dbReference type="SAM" id="MobiDB-lite"/>
    </source>
</evidence>
<feature type="compositionally biased region" description="Polar residues" evidence="1">
    <location>
        <begin position="391"/>
        <end position="403"/>
    </location>
</feature>
<evidence type="ECO:0000313" key="4">
    <source>
        <dbReference type="Proteomes" id="UP000659654"/>
    </source>
</evidence>
<keyword evidence="2" id="KW-0472">Membrane</keyword>
<gene>
    <name evidence="3" type="ORF">BXYJ_LOCUS13540</name>
</gene>
<dbReference type="AlphaFoldDB" id="A0A7I8X3E2"/>
<sequence>MKPLFPDYLVNNLLSLVVRLFNENINCDGICGAYVTLFEQKGIEGNLRFSDYFTPNLSHGLVWNRTKEIPLNARKRRCSISLPGSRMRVNSYHDYGTLDVMLETLGYCEEVAEPQQITFKFPWPIQDDSPPVVMSQGHDVMERDRIAFDGNQLLMTFPRSKSIKYGNSPSEDTTAWGKAFFRSNIVLLDQCSQRMYYKFPIDYINVYEMKNQMISDTSRLEMCFKSSNGYMYSQVFDLVEMLNILGEDVNATLKQHDALGIQYTLAVRYHARPKNWKTVDEIGMYRETCRTSKLYWEDAEVYGFAGLAVALYIAGILMLFMSFLIILEDLLLKLRRLKKAKEERKKAAKAPEFEKMEAVTQDMDRPSQMSEHRPSNSELYSPHRGEHGSDNEQASPGEPNSVTGREHSGNSKGEST</sequence>
<name>A0A7I8X3E2_BURXY</name>
<comment type="caution">
    <text evidence="3">The sequence shown here is derived from an EMBL/GenBank/DDBJ whole genome shotgun (WGS) entry which is preliminary data.</text>
</comment>
<dbReference type="OrthoDB" id="10680441at2759"/>
<keyword evidence="4" id="KW-1185">Reference proteome</keyword>
<organism evidence="3 4">
    <name type="scientific">Bursaphelenchus xylophilus</name>
    <name type="common">Pinewood nematode worm</name>
    <name type="synonym">Aphelenchoides xylophilus</name>
    <dbReference type="NCBI Taxonomy" id="6326"/>
    <lineage>
        <taxon>Eukaryota</taxon>
        <taxon>Metazoa</taxon>
        <taxon>Ecdysozoa</taxon>
        <taxon>Nematoda</taxon>
        <taxon>Chromadorea</taxon>
        <taxon>Rhabditida</taxon>
        <taxon>Tylenchina</taxon>
        <taxon>Tylenchomorpha</taxon>
        <taxon>Aphelenchoidea</taxon>
        <taxon>Aphelenchoididae</taxon>
        <taxon>Bursaphelenchus</taxon>
    </lineage>
</organism>
<evidence type="ECO:0000256" key="2">
    <source>
        <dbReference type="SAM" id="Phobius"/>
    </source>
</evidence>
<feature type="transmembrane region" description="Helical" evidence="2">
    <location>
        <begin position="301"/>
        <end position="327"/>
    </location>
</feature>
<dbReference type="EMBL" id="CAJFCV020000006">
    <property type="protein sequence ID" value="CAG9128542.1"/>
    <property type="molecule type" value="Genomic_DNA"/>
</dbReference>
<evidence type="ECO:0000313" key="3">
    <source>
        <dbReference type="EMBL" id="CAD5233449.1"/>
    </source>
</evidence>
<feature type="compositionally biased region" description="Basic and acidic residues" evidence="1">
    <location>
        <begin position="343"/>
        <end position="390"/>
    </location>
</feature>
<feature type="compositionally biased region" description="Basic and acidic residues" evidence="1">
    <location>
        <begin position="404"/>
        <end position="416"/>
    </location>
</feature>
<protein>
    <submittedName>
        <fullName evidence="3">(pine wood nematode) hypothetical protein</fullName>
    </submittedName>
</protein>
<reference evidence="3" key="1">
    <citation type="submission" date="2020-09" db="EMBL/GenBank/DDBJ databases">
        <authorList>
            <person name="Kikuchi T."/>
        </authorList>
    </citation>
    <scope>NUCLEOTIDE SEQUENCE</scope>
    <source>
        <strain evidence="3">Ka4C1</strain>
    </source>
</reference>
<dbReference type="Proteomes" id="UP000659654">
    <property type="component" value="Unassembled WGS sequence"/>
</dbReference>
<proteinExistence type="predicted"/>
<keyword evidence="2" id="KW-1133">Transmembrane helix</keyword>
<dbReference type="EMBL" id="CAJFDI010000006">
    <property type="protein sequence ID" value="CAD5233449.1"/>
    <property type="molecule type" value="Genomic_DNA"/>
</dbReference>
<dbReference type="Proteomes" id="UP000582659">
    <property type="component" value="Unassembled WGS sequence"/>
</dbReference>